<dbReference type="RefSeq" id="WP_050399940.1">
    <property type="nucleotide sequence ID" value="NZ_WQNF01000040.1"/>
</dbReference>
<accession>A0A844T2D5</accession>
<evidence type="ECO:0000313" key="1">
    <source>
        <dbReference type="EMBL" id="MVT70254.1"/>
    </source>
</evidence>
<dbReference type="PROSITE" id="PS50231">
    <property type="entry name" value="RICIN_B_LECTIN"/>
    <property type="match status" value="1"/>
</dbReference>
<reference evidence="1 2" key="1">
    <citation type="submission" date="2019-12" db="EMBL/GenBank/DDBJ databases">
        <title>Draft genome sequences Bradyrhizobium cajani AMBPC1010, Bradyrhizobium pachyrhizi AMBPC1040 and Bradyrhizobium yuanmingense ALSPC3051, three plant growth promoting strains isolated from nodules of Cajanus cajan L. in Dominican Republic.</title>
        <authorList>
            <person name="Flores-Felix J.D."/>
            <person name="Araujo J."/>
            <person name="Diaz-Alcantara C."/>
            <person name="Gonzalez-Andres F."/>
            <person name="Velazquez E."/>
        </authorList>
    </citation>
    <scope>NUCLEOTIDE SEQUENCE [LARGE SCALE GENOMIC DNA]</scope>
    <source>
        <strain evidence="1 2">1040</strain>
    </source>
</reference>
<organism evidence="1 2">
    <name type="scientific">Bradyrhizobium pachyrhizi</name>
    <dbReference type="NCBI Taxonomy" id="280333"/>
    <lineage>
        <taxon>Bacteria</taxon>
        <taxon>Pseudomonadati</taxon>
        <taxon>Pseudomonadota</taxon>
        <taxon>Alphaproteobacteria</taxon>
        <taxon>Hyphomicrobiales</taxon>
        <taxon>Nitrobacteraceae</taxon>
        <taxon>Bradyrhizobium</taxon>
    </lineage>
</organism>
<evidence type="ECO:0000313" key="2">
    <source>
        <dbReference type="Proteomes" id="UP000436468"/>
    </source>
</evidence>
<keyword evidence="2" id="KW-1185">Reference proteome</keyword>
<dbReference type="Gene3D" id="2.80.10.50">
    <property type="match status" value="1"/>
</dbReference>
<sequence length="149" mass="16569">MGLYLIEYKQDRHFVLGVKDQQDGAAVVLRKKDTPLRYVLWDLNFDTGAITLNSSGGNLAVGTDRVAPEALLSLKVYNPAIQSQRWEFLKSPGFILSLPDNSLCIDNKSRGTSDGNPVWLFKFNGSPAQQWNFVPLMNLRALEVAENAA</sequence>
<dbReference type="InterPro" id="IPR035992">
    <property type="entry name" value="Ricin_B-like_lectins"/>
</dbReference>
<dbReference type="Proteomes" id="UP000436468">
    <property type="component" value="Unassembled WGS sequence"/>
</dbReference>
<gene>
    <name evidence="1" type="ORF">GPL21_34820</name>
</gene>
<protein>
    <recommendedName>
        <fullName evidence="3">Ricin B lectin domain-containing protein</fullName>
    </recommendedName>
</protein>
<dbReference type="SUPFAM" id="SSF50370">
    <property type="entry name" value="Ricin B-like lectins"/>
    <property type="match status" value="1"/>
</dbReference>
<name>A0A844T2D5_9BRAD</name>
<evidence type="ECO:0008006" key="3">
    <source>
        <dbReference type="Google" id="ProtNLM"/>
    </source>
</evidence>
<proteinExistence type="predicted"/>
<dbReference type="EMBL" id="WQNF01000040">
    <property type="protein sequence ID" value="MVT70254.1"/>
    <property type="molecule type" value="Genomic_DNA"/>
</dbReference>
<dbReference type="AlphaFoldDB" id="A0A844T2D5"/>
<comment type="caution">
    <text evidence="1">The sequence shown here is derived from an EMBL/GenBank/DDBJ whole genome shotgun (WGS) entry which is preliminary data.</text>
</comment>